<name>A0A2U9IXG2_9CREN</name>
<keyword evidence="1" id="KW-0472">Membrane</keyword>
<reference evidence="2 3" key="1">
    <citation type="submission" date="2018-05" db="EMBL/GenBank/DDBJ databases">
        <title>Complete Genome Sequences of Extremely Thermoacidophilic, Metal-Mobilizing Type-Strain Members of the Archaeal Family Sulfolobaceae: Acidianus brierleyi DSM-1651T, Acidianus sulfidivorans DSM-18786T, Metallosphaera hakonensis DSM-7519T, and Metallosphaera prunae DSM-10039T.</title>
        <authorList>
            <person name="Counts J.A."/>
            <person name="Kelly R.M."/>
        </authorList>
    </citation>
    <scope>NUCLEOTIDE SEQUENCE [LARGE SCALE GENOMIC DNA]</scope>
    <source>
        <strain evidence="2 3">HO1-1</strain>
    </source>
</reference>
<feature type="transmembrane region" description="Helical" evidence="1">
    <location>
        <begin position="143"/>
        <end position="163"/>
    </location>
</feature>
<evidence type="ECO:0000313" key="2">
    <source>
        <dbReference type="EMBL" id="AWS00576.1"/>
    </source>
</evidence>
<feature type="transmembrane region" description="Helical" evidence="1">
    <location>
        <begin position="7"/>
        <end position="26"/>
    </location>
</feature>
<dbReference type="OrthoDB" id="41808at2157"/>
<evidence type="ECO:0000313" key="3">
    <source>
        <dbReference type="Proteomes" id="UP000247586"/>
    </source>
</evidence>
<keyword evidence="1" id="KW-1133">Transmembrane helix</keyword>
<organism evidence="2 3">
    <name type="scientific">Metallosphaera hakonensis JCM 8857 = DSM 7519</name>
    <dbReference type="NCBI Taxonomy" id="1293036"/>
    <lineage>
        <taxon>Archaea</taxon>
        <taxon>Thermoproteota</taxon>
        <taxon>Thermoprotei</taxon>
        <taxon>Sulfolobales</taxon>
        <taxon>Sulfolobaceae</taxon>
        <taxon>Metallosphaera</taxon>
    </lineage>
</organism>
<reference evidence="3" key="2">
    <citation type="submission" date="2020-03" db="EMBL/GenBank/DDBJ databases">
        <title>Complete Genome Sequences of Extremely Thermoacidophilic, Metal-Mobilizing Type-Strain Members of the Archaeal Family Sulfolobaceae: Acidianus brierleyi DSM-1651T, Acidianus sulfidivorans DSM-18786T, Metallosphaera hakonensis DSM-7519T, and Metallosphaera prunae DSM-10039T.</title>
        <authorList>
            <person name="Counts J.A."/>
            <person name="Kelly R.M."/>
        </authorList>
    </citation>
    <scope>NUCLEOTIDE SEQUENCE [LARGE SCALE GENOMIC DNA]</scope>
    <source>
        <strain evidence="3">HO1-1</strain>
    </source>
</reference>
<keyword evidence="1" id="KW-0812">Transmembrane</keyword>
<feature type="transmembrane region" description="Helical" evidence="1">
    <location>
        <begin position="55"/>
        <end position="76"/>
    </location>
</feature>
<dbReference type="EMBL" id="CP029287">
    <property type="protein sequence ID" value="AWS00576.1"/>
    <property type="molecule type" value="Genomic_DNA"/>
</dbReference>
<accession>A0A2U9IXG2</accession>
<protein>
    <submittedName>
        <fullName evidence="2">Uncharacterized protein</fullName>
    </submittedName>
</protein>
<dbReference type="STRING" id="1293036.GCA_001315825_01053"/>
<dbReference type="AlphaFoldDB" id="A0A2U9IXG2"/>
<dbReference type="KEGG" id="mhk:DFR87_05490"/>
<reference evidence="3" key="3">
    <citation type="submission" date="2020-03" db="EMBL/GenBank/DDBJ databases">
        <title>Sequencing and Assembly of Multiple Reported Metal-Biooxidizing Members of the Extremely Thermoacidophilic Archaeal Family Sulfolobaceae.</title>
        <authorList>
            <person name="Counts J.A."/>
            <person name="Kelly R.M."/>
        </authorList>
    </citation>
    <scope>NUCLEOTIDE SEQUENCE [LARGE SCALE GENOMIC DNA]</scope>
    <source>
        <strain evidence="3">HO1-1</strain>
    </source>
</reference>
<dbReference type="Proteomes" id="UP000247586">
    <property type="component" value="Chromosome"/>
</dbReference>
<gene>
    <name evidence="2" type="ORF">DFR87_05490</name>
</gene>
<proteinExistence type="predicted"/>
<evidence type="ECO:0000256" key="1">
    <source>
        <dbReference type="SAM" id="Phobius"/>
    </source>
</evidence>
<keyword evidence="3" id="KW-1185">Reference proteome</keyword>
<sequence>MQNKITSIYYVLVALISLIPFPWWYYSVGQIVTIEDSPFQVLIYFLGTRLLLSDVLTFLLTAFRLYVFIIAVGYAIQAMRGNPKIFSTMFWFPVLYILDPILIYVLFKFVPTLLGVPIQYPFFLWGTETFTANVRGGQAVAEVVSYPTITYWMALATAVLYPFSRWEIRKSKRSLKP</sequence>
<feature type="transmembrane region" description="Helical" evidence="1">
    <location>
        <begin position="88"/>
        <end position="107"/>
    </location>
</feature>